<organism evidence="2 3">
    <name type="scientific">Dermatophagoides farinae</name>
    <name type="common">American house dust mite</name>
    <dbReference type="NCBI Taxonomy" id="6954"/>
    <lineage>
        <taxon>Eukaryota</taxon>
        <taxon>Metazoa</taxon>
        <taxon>Ecdysozoa</taxon>
        <taxon>Arthropoda</taxon>
        <taxon>Chelicerata</taxon>
        <taxon>Arachnida</taxon>
        <taxon>Acari</taxon>
        <taxon>Acariformes</taxon>
        <taxon>Sarcoptiformes</taxon>
        <taxon>Astigmata</taxon>
        <taxon>Psoroptidia</taxon>
        <taxon>Analgoidea</taxon>
        <taxon>Pyroglyphidae</taxon>
        <taxon>Dermatophagoidinae</taxon>
        <taxon>Dermatophagoides</taxon>
    </lineage>
</organism>
<evidence type="ECO:0000313" key="2">
    <source>
        <dbReference type="EMBL" id="KAH9517711.1"/>
    </source>
</evidence>
<dbReference type="AlphaFoldDB" id="A0A922I495"/>
<reference evidence="2" key="2">
    <citation type="journal article" date="2022" name="Res Sq">
        <title>Comparative Genomics Reveals Insights into the Divergent Evolution of Astigmatic Mites and Household Pest Adaptations.</title>
        <authorList>
            <person name="Xiong Q."/>
            <person name="Wan A.T.-Y."/>
            <person name="Liu X.-Y."/>
            <person name="Fung C.S.-H."/>
            <person name="Xiao X."/>
            <person name="Malainual N."/>
            <person name="Hou J."/>
            <person name="Wang L."/>
            <person name="Wang M."/>
            <person name="Yang K."/>
            <person name="Cui Y."/>
            <person name="Leung E."/>
            <person name="Nong W."/>
            <person name="Shin S.-K."/>
            <person name="Au S."/>
            <person name="Jeong K.Y."/>
            <person name="Chew F.T."/>
            <person name="Hui J."/>
            <person name="Leung T.F."/>
            <person name="Tungtrongchitr A."/>
            <person name="Zhong N."/>
            <person name="Liu Z."/>
            <person name="Tsui S."/>
        </authorList>
    </citation>
    <scope>NUCLEOTIDE SEQUENCE</scope>
    <source>
        <strain evidence="2">Derf</strain>
        <tissue evidence="2">Whole organism</tissue>
    </source>
</reference>
<comment type="caution">
    <text evidence="2">The sequence shown here is derived from an EMBL/GenBank/DDBJ whole genome shotgun (WGS) entry which is preliminary data.</text>
</comment>
<gene>
    <name evidence="2" type="ORF">DERF_008352</name>
</gene>
<dbReference type="EMBL" id="ASGP02000003">
    <property type="protein sequence ID" value="KAH9517711.1"/>
    <property type="molecule type" value="Genomic_DNA"/>
</dbReference>
<reference evidence="2" key="1">
    <citation type="submission" date="2013-05" db="EMBL/GenBank/DDBJ databases">
        <authorList>
            <person name="Yim A.K.Y."/>
            <person name="Chan T.F."/>
            <person name="Ji K.M."/>
            <person name="Liu X.Y."/>
            <person name="Zhou J.W."/>
            <person name="Li R.Q."/>
            <person name="Yang K.Y."/>
            <person name="Li J."/>
            <person name="Li M."/>
            <person name="Law P.T.W."/>
            <person name="Wu Y.L."/>
            <person name="Cai Z.L."/>
            <person name="Qin H."/>
            <person name="Bao Y."/>
            <person name="Leung R.K.K."/>
            <person name="Ng P.K.S."/>
            <person name="Zou J."/>
            <person name="Zhong X.J."/>
            <person name="Ran P.X."/>
            <person name="Zhong N.S."/>
            <person name="Liu Z.G."/>
            <person name="Tsui S.K.W."/>
        </authorList>
    </citation>
    <scope>NUCLEOTIDE SEQUENCE</scope>
    <source>
        <strain evidence="2">Derf</strain>
        <tissue evidence="2">Whole organism</tissue>
    </source>
</reference>
<keyword evidence="1" id="KW-1133">Transmembrane helix</keyword>
<proteinExistence type="predicted"/>
<keyword evidence="1" id="KW-0472">Membrane</keyword>
<keyword evidence="3" id="KW-1185">Reference proteome</keyword>
<evidence type="ECO:0000313" key="3">
    <source>
        <dbReference type="Proteomes" id="UP000790347"/>
    </source>
</evidence>
<keyword evidence="1" id="KW-0812">Transmembrane</keyword>
<evidence type="ECO:0000256" key="1">
    <source>
        <dbReference type="SAM" id="Phobius"/>
    </source>
</evidence>
<sequence>MTACSIFFWLWPFWSRHTGAAAAAAIAAIAAAAAFLFLLLREEAEKTITKFRTQLYWLFESKNFMNEENFFLCRYCDQDVCV</sequence>
<name>A0A922I495_DERFA</name>
<feature type="transmembrane region" description="Helical" evidence="1">
    <location>
        <begin position="20"/>
        <end position="40"/>
    </location>
</feature>
<dbReference type="Proteomes" id="UP000790347">
    <property type="component" value="Unassembled WGS sequence"/>
</dbReference>
<accession>A0A922I495</accession>
<protein>
    <submittedName>
        <fullName evidence="2">Uncharacterized protein</fullName>
    </submittedName>
</protein>